<dbReference type="EMBL" id="JALPTH010000003">
    <property type="protein sequence ID" value="MCK8676744.1"/>
    <property type="molecule type" value="Genomic_DNA"/>
</dbReference>
<feature type="region of interest" description="Disordered" evidence="1">
    <location>
        <begin position="1"/>
        <end position="49"/>
    </location>
</feature>
<organism evidence="2 3">
    <name type="scientific">Streptomyces lichenis</name>
    <dbReference type="NCBI Taxonomy" id="2306967"/>
    <lineage>
        <taxon>Bacteria</taxon>
        <taxon>Bacillati</taxon>
        <taxon>Actinomycetota</taxon>
        <taxon>Actinomycetes</taxon>
        <taxon>Kitasatosporales</taxon>
        <taxon>Streptomycetaceae</taxon>
        <taxon>Streptomyces</taxon>
    </lineage>
</organism>
<dbReference type="Proteomes" id="UP001522868">
    <property type="component" value="Unassembled WGS sequence"/>
</dbReference>
<gene>
    <name evidence="2" type="ORF">M1O15_04910</name>
</gene>
<evidence type="ECO:0000313" key="2">
    <source>
        <dbReference type="EMBL" id="MCK8676744.1"/>
    </source>
</evidence>
<comment type="caution">
    <text evidence="2">The sequence shown here is derived from an EMBL/GenBank/DDBJ whole genome shotgun (WGS) entry which is preliminary data.</text>
</comment>
<dbReference type="RefSeq" id="WP_248631955.1">
    <property type="nucleotide sequence ID" value="NZ_JALPTH010000003.1"/>
</dbReference>
<reference evidence="2 3" key="1">
    <citation type="submission" date="2022-04" db="EMBL/GenBank/DDBJ databases">
        <title>Streptomyces sp. nov. LCR6-01 isolated from Lichen of Dirinaria sp.</title>
        <authorList>
            <person name="Kanchanasin P."/>
            <person name="Tanasupawat S."/>
            <person name="Phongsopitanun W."/>
        </authorList>
    </citation>
    <scope>NUCLEOTIDE SEQUENCE [LARGE SCALE GENOMIC DNA]</scope>
    <source>
        <strain evidence="2 3">LCR6-01</strain>
    </source>
</reference>
<keyword evidence="3" id="KW-1185">Reference proteome</keyword>
<accession>A0ABT0I5Z7</accession>
<proteinExistence type="predicted"/>
<evidence type="ECO:0000256" key="1">
    <source>
        <dbReference type="SAM" id="MobiDB-lite"/>
    </source>
</evidence>
<feature type="compositionally biased region" description="Gly residues" evidence="1">
    <location>
        <begin position="1"/>
        <end position="24"/>
    </location>
</feature>
<sequence>MRARPGGGAAGGGRRGGGSGGGDTAGVPRPRRADGQERGQAGVPGLATARGRLLAPAADGTLIAFGKA</sequence>
<name>A0ABT0I5Z7_9ACTN</name>
<evidence type="ECO:0000313" key="3">
    <source>
        <dbReference type="Proteomes" id="UP001522868"/>
    </source>
</evidence>
<protein>
    <submittedName>
        <fullName evidence="2">Uncharacterized protein</fullName>
    </submittedName>
</protein>